<dbReference type="InterPro" id="IPR006043">
    <property type="entry name" value="NCS2"/>
</dbReference>
<proteinExistence type="inferred from homology"/>
<keyword evidence="9" id="KW-1185">Reference proteome</keyword>
<name>F3ZUL3_9BACE</name>
<dbReference type="GO" id="GO:0005886">
    <property type="term" value="C:plasma membrane"/>
    <property type="evidence" value="ECO:0007669"/>
    <property type="project" value="TreeGrafter"/>
</dbReference>
<organism evidence="8 9">
    <name type="scientific">Bacteroides coprosuis DSM 18011</name>
    <dbReference type="NCBI Taxonomy" id="679937"/>
    <lineage>
        <taxon>Bacteria</taxon>
        <taxon>Pseudomonadati</taxon>
        <taxon>Bacteroidota</taxon>
        <taxon>Bacteroidia</taxon>
        <taxon>Bacteroidales</taxon>
        <taxon>Bacteroidaceae</taxon>
        <taxon>Bacteroides</taxon>
    </lineage>
</organism>
<dbReference type="EMBL" id="CM001167">
    <property type="protein sequence ID" value="EGJ71178.1"/>
    <property type="molecule type" value="Genomic_DNA"/>
</dbReference>
<feature type="transmembrane region" description="Helical" evidence="7">
    <location>
        <begin position="51"/>
        <end position="69"/>
    </location>
</feature>
<evidence type="ECO:0000256" key="6">
    <source>
        <dbReference type="ARBA" id="ARBA00023136"/>
    </source>
</evidence>
<feature type="transmembrane region" description="Helical" evidence="7">
    <location>
        <begin position="363"/>
        <end position="381"/>
    </location>
</feature>
<dbReference type="OrthoDB" id="9805749at2"/>
<dbReference type="PANTHER" id="PTHR42810:SF1">
    <property type="entry name" value="PURINE PERMEASE YWDJ-RELATED"/>
    <property type="match status" value="1"/>
</dbReference>
<protein>
    <submittedName>
        <fullName evidence="8">Xanthine/uracil/vitamin C permease</fullName>
    </submittedName>
</protein>
<dbReference type="GO" id="GO:0042907">
    <property type="term" value="F:xanthine transmembrane transporter activity"/>
    <property type="evidence" value="ECO:0007669"/>
    <property type="project" value="TreeGrafter"/>
</dbReference>
<evidence type="ECO:0000256" key="5">
    <source>
        <dbReference type="ARBA" id="ARBA00022989"/>
    </source>
</evidence>
<keyword evidence="6 7" id="KW-0472">Membrane</keyword>
<dbReference type="eggNOG" id="COG2233">
    <property type="taxonomic scope" value="Bacteria"/>
</dbReference>
<dbReference type="AlphaFoldDB" id="F3ZUL3"/>
<feature type="transmembrane region" description="Helical" evidence="7">
    <location>
        <begin position="312"/>
        <end position="342"/>
    </location>
</feature>
<feature type="transmembrane region" description="Helical" evidence="7">
    <location>
        <begin position="131"/>
        <end position="150"/>
    </location>
</feature>
<keyword evidence="4 7" id="KW-0812">Transmembrane</keyword>
<evidence type="ECO:0000313" key="9">
    <source>
        <dbReference type="Proteomes" id="UP000018439"/>
    </source>
</evidence>
<feature type="transmembrane region" description="Helical" evidence="7">
    <location>
        <begin position="180"/>
        <end position="199"/>
    </location>
</feature>
<accession>F3ZUL3</accession>
<comment type="similarity">
    <text evidence="2">Belongs to the nucleobase:cation symporter-2 (NCS2) (TC 2.A.40) family.</text>
</comment>
<evidence type="ECO:0000256" key="2">
    <source>
        <dbReference type="ARBA" id="ARBA00008821"/>
    </source>
</evidence>
<feature type="transmembrane region" description="Helical" evidence="7">
    <location>
        <begin position="76"/>
        <end position="93"/>
    </location>
</feature>
<comment type="subcellular location">
    <subcellularLocation>
        <location evidence="1">Membrane</location>
        <topology evidence="1">Multi-pass membrane protein</topology>
    </subcellularLocation>
</comment>
<feature type="transmembrane region" description="Helical" evidence="7">
    <location>
        <begin position="12"/>
        <end position="39"/>
    </location>
</feature>
<dbReference type="HOGENOM" id="CLU_641936_0_0_10"/>
<feature type="transmembrane region" description="Helical" evidence="7">
    <location>
        <begin position="156"/>
        <end position="173"/>
    </location>
</feature>
<sequence>MKFKYELDDKLAAFPLLMYGLQWFLVSIPMVLIIGAVVSHVQGLGAPDQTAYTQKLMAVMGLGLVAQVLIGHRLPVVIGPASVLLIGIIASGAENTPQIYTAIVIGGLFLFILYVSKLLSKLQFIFTTRIIVVIMALIAFTLSPVILNLVFSDGQAVFSLSFAIGMVILMTLANKLLKGVWNSTVVLLALLLGTGIYYASNGSPESLTVNTEASTLPFFNFPFEFNGGIILSFLFCYVALLVNELGSVQSVGQALKAKDMNKRSERSVGIAGVLNMLSGSIGVVGPVDYSMSLGLINATGCASRYALIPAGVGLFVCAFIPSIIGLFNFIPPVVMGSIMIYLMASQLSASFQMVATNDIVHHFNHGIIIGLPLMIALLISFMPEELNAQIPALIRPIVGNGFVMGVITVLILEHGIFRDKKPKKV</sequence>
<feature type="transmembrane region" description="Helical" evidence="7">
    <location>
        <begin position="393"/>
        <end position="412"/>
    </location>
</feature>
<evidence type="ECO:0000256" key="3">
    <source>
        <dbReference type="ARBA" id="ARBA00022448"/>
    </source>
</evidence>
<reference evidence="8 9" key="1">
    <citation type="journal article" date="2011" name="Stand. Genomic Sci.">
        <title>Non-contiguous finished genome sequence of Bacteroides coprosuis type strain (PC139).</title>
        <authorList>
            <person name="Land M."/>
            <person name="Held B."/>
            <person name="Gronow S."/>
            <person name="Abt B."/>
            <person name="Lucas S."/>
            <person name="Del Rio T.G."/>
            <person name="Nolan M."/>
            <person name="Tice H."/>
            <person name="Cheng J.F."/>
            <person name="Pitluck S."/>
            <person name="Liolios K."/>
            <person name="Pagani I."/>
            <person name="Ivanova N."/>
            <person name="Mavromatis K."/>
            <person name="Mikhailova N."/>
            <person name="Pati A."/>
            <person name="Tapia R."/>
            <person name="Han C."/>
            <person name="Goodwin L."/>
            <person name="Chen A."/>
            <person name="Palaniappan K."/>
            <person name="Hauser L."/>
            <person name="Brambilla E.M."/>
            <person name="Rohde M."/>
            <person name="Goker M."/>
            <person name="Detter J.C."/>
            <person name="Woyke T."/>
            <person name="Bristow J."/>
            <person name="Eisen J.A."/>
            <person name="Markowitz V."/>
            <person name="Hugenholtz P."/>
            <person name="Kyrpides N.C."/>
            <person name="Klenk H.P."/>
            <person name="Lapidus A."/>
        </authorList>
    </citation>
    <scope>NUCLEOTIDE SEQUENCE</scope>
    <source>
        <strain evidence="8 9">DSM 18011</strain>
    </source>
</reference>
<gene>
    <name evidence="8" type="ORF">Bcop_0971</name>
</gene>
<dbReference type="STRING" id="679937.Bcop_0971"/>
<evidence type="ECO:0000313" key="8">
    <source>
        <dbReference type="EMBL" id="EGJ71178.1"/>
    </source>
</evidence>
<keyword evidence="3" id="KW-0813">Transport</keyword>
<dbReference type="PANTHER" id="PTHR42810">
    <property type="entry name" value="PURINE PERMEASE C1399.01C-RELATED"/>
    <property type="match status" value="1"/>
</dbReference>
<dbReference type="Pfam" id="PF00860">
    <property type="entry name" value="Xan_ur_permease"/>
    <property type="match status" value="1"/>
</dbReference>
<dbReference type="NCBIfam" id="NF037981">
    <property type="entry name" value="NCS2_1"/>
    <property type="match status" value="1"/>
</dbReference>
<feature type="transmembrane region" description="Helical" evidence="7">
    <location>
        <begin position="99"/>
        <end position="119"/>
    </location>
</feature>
<dbReference type="Proteomes" id="UP000018439">
    <property type="component" value="Chromosome"/>
</dbReference>
<evidence type="ECO:0000256" key="1">
    <source>
        <dbReference type="ARBA" id="ARBA00004141"/>
    </source>
</evidence>
<keyword evidence="5 7" id="KW-1133">Transmembrane helix</keyword>
<feature type="transmembrane region" description="Helical" evidence="7">
    <location>
        <begin position="225"/>
        <end position="246"/>
    </location>
</feature>
<evidence type="ECO:0000256" key="4">
    <source>
        <dbReference type="ARBA" id="ARBA00022692"/>
    </source>
</evidence>
<evidence type="ECO:0000256" key="7">
    <source>
        <dbReference type="SAM" id="Phobius"/>
    </source>
</evidence>
<feature type="transmembrane region" description="Helical" evidence="7">
    <location>
        <begin position="267"/>
        <end position="287"/>
    </location>
</feature>